<evidence type="ECO:0000313" key="1">
    <source>
        <dbReference type="EMBL" id="TWI55285.1"/>
    </source>
</evidence>
<organism evidence="1 2">
    <name type="scientific">Bradyrhizobium huanghuaihaiense</name>
    <dbReference type="NCBI Taxonomy" id="990078"/>
    <lineage>
        <taxon>Bacteria</taxon>
        <taxon>Pseudomonadati</taxon>
        <taxon>Pseudomonadota</taxon>
        <taxon>Alphaproteobacteria</taxon>
        <taxon>Hyphomicrobiales</taxon>
        <taxon>Nitrobacteraceae</taxon>
        <taxon>Bradyrhizobium</taxon>
    </lineage>
</organism>
<dbReference type="AlphaFoldDB" id="A0A562QEV0"/>
<reference evidence="1 2" key="1">
    <citation type="journal article" date="2015" name="Stand. Genomic Sci.">
        <title>Genomic Encyclopedia of Bacterial and Archaeal Type Strains, Phase III: the genomes of soil and plant-associated and newly described type strains.</title>
        <authorList>
            <person name="Whitman W.B."/>
            <person name="Woyke T."/>
            <person name="Klenk H.P."/>
            <person name="Zhou Y."/>
            <person name="Lilburn T.G."/>
            <person name="Beck B.J."/>
            <person name="De Vos P."/>
            <person name="Vandamme P."/>
            <person name="Eisen J.A."/>
            <person name="Garrity G."/>
            <person name="Hugenholtz P."/>
            <person name="Kyrpides N.C."/>
        </authorList>
    </citation>
    <scope>NUCLEOTIDE SEQUENCE [LARGE SCALE GENOMIC DNA]</scope>
    <source>
        <strain evidence="1 2">CGMCC 1.10948</strain>
    </source>
</reference>
<accession>A0A562QEV0</accession>
<proteinExistence type="predicted"/>
<gene>
    <name evidence="1" type="ORF">IQ16_08585</name>
</gene>
<feature type="non-terminal residue" evidence="1">
    <location>
        <position position="82"/>
    </location>
</feature>
<comment type="caution">
    <text evidence="1">The sequence shown here is derived from an EMBL/GenBank/DDBJ whole genome shotgun (WGS) entry which is preliminary data.</text>
</comment>
<dbReference type="EMBL" id="VLLA01000062">
    <property type="protein sequence ID" value="TWI55285.1"/>
    <property type="molecule type" value="Genomic_DNA"/>
</dbReference>
<sequence>MFWLAVKGDGFGAAFSHAFSGELEAVGVVDEAIENGVGDRGVPNGSMPGVHGELTCDDGGCAAMSVLEDFEQIAAFRGGEHR</sequence>
<protein>
    <submittedName>
        <fullName evidence="1">Uncharacterized protein</fullName>
    </submittedName>
</protein>
<dbReference type="Proteomes" id="UP000316291">
    <property type="component" value="Unassembled WGS sequence"/>
</dbReference>
<keyword evidence="2" id="KW-1185">Reference proteome</keyword>
<evidence type="ECO:0000313" key="2">
    <source>
        <dbReference type="Proteomes" id="UP000316291"/>
    </source>
</evidence>
<name>A0A562QEV0_9BRAD</name>